<feature type="domain" description="PDZ" evidence="6">
    <location>
        <begin position="326"/>
        <end position="399"/>
    </location>
</feature>
<dbReference type="InterPro" id="IPR036034">
    <property type="entry name" value="PDZ_sf"/>
</dbReference>
<organism evidence="7 8">
    <name type="scientific">Salinibacillus aidingensis</name>
    <dbReference type="NCBI Taxonomy" id="237684"/>
    <lineage>
        <taxon>Bacteria</taxon>
        <taxon>Bacillati</taxon>
        <taxon>Bacillota</taxon>
        <taxon>Bacilli</taxon>
        <taxon>Bacillales</taxon>
        <taxon>Bacillaceae</taxon>
        <taxon>Salinibacillus</taxon>
    </lineage>
</organism>
<dbReference type="PANTHER" id="PTHR43343">
    <property type="entry name" value="PEPTIDASE S12"/>
    <property type="match status" value="1"/>
</dbReference>
<dbReference type="Proteomes" id="UP001500880">
    <property type="component" value="Unassembled WGS sequence"/>
</dbReference>
<evidence type="ECO:0000256" key="4">
    <source>
        <dbReference type="ARBA" id="ARBA00022825"/>
    </source>
</evidence>
<evidence type="ECO:0000256" key="5">
    <source>
        <dbReference type="SAM" id="MobiDB-lite"/>
    </source>
</evidence>
<dbReference type="Pfam" id="PF13365">
    <property type="entry name" value="Trypsin_2"/>
    <property type="match status" value="1"/>
</dbReference>
<dbReference type="PRINTS" id="PR00834">
    <property type="entry name" value="PROTEASES2C"/>
</dbReference>
<dbReference type="SUPFAM" id="SSF50156">
    <property type="entry name" value="PDZ domain-like"/>
    <property type="match status" value="1"/>
</dbReference>
<keyword evidence="8" id="KW-1185">Reference proteome</keyword>
<keyword evidence="3" id="KW-0378">Hydrolase</keyword>
<reference evidence="7 8" key="1">
    <citation type="journal article" date="2019" name="Int. J. Syst. Evol. Microbiol.">
        <title>The Global Catalogue of Microorganisms (GCM) 10K type strain sequencing project: providing services to taxonomists for standard genome sequencing and annotation.</title>
        <authorList>
            <consortium name="The Broad Institute Genomics Platform"/>
            <consortium name="The Broad Institute Genome Sequencing Center for Infectious Disease"/>
            <person name="Wu L."/>
            <person name="Ma J."/>
        </authorList>
    </citation>
    <scope>NUCLEOTIDE SEQUENCE [LARGE SCALE GENOMIC DNA]</scope>
    <source>
        <strain evidence="7 8">JCM 12389</strain>
    </source>
</reference>
<dbReference type="InterPro" id="IPR043504">
    <property type="entry name" value="Peptidase_S1_PA_chymotrypsin"/>
</dbReference>
<evidence type="ECO:0000259" key="6">
    <source>
        <dbReference type="PROSITE" id="PS50106"/>
    </source>
</evidence>
<keyword evidence="2" id="KW-0645">Protease</keyword>
<dbReference type="Pfam" id="PF13180">
    <property type="entry name" value="PDZ_2"/>
    <property type="match status" value="1"/>
</dbReference>
<comment type="similarity">
    <text evidence="1">Belongs to the peptidase S1C family.</text>
</comment>
<feature type="region of interest" description="Disordered" evidence="5">
    <location>
        <begin position="1"/>
        <end position="51"/>
    </location>
</feature>
<sequence length="439" mass="46985">MMDEHEKDQEQKLEQNSEQESTEGEQEKAEQPPEQQSVNQPNKEKPKRGSRLKSMLMTVSAGMIGSVLTLTAVTQVDGLEQWITGNNQEAVQEEAAGSSESTSASASPNVQQINATGSSVTDIVDQASEAIVGVVNISKQNHPFLQNAQQQKTGTGSGVIYKVTDNAAYIVTNNHVVEGANEIEVTLHNDKTKTAELVGRDALTDTAVLKISGEFDIKPLSFGDSDSLQTGEQVIAIGNPLGLELSRTVTQGIVSAVDRSITVNTSAGEWDLEVIQTDAAINPGNSGGALIDSNGKLVGINSLKISNQNVEGLGFAIPSNKVQSIVDELMKNGKVERPYLGVKLLNVNEIPSVYRQKESIEVNQGVIIAGVQPNTPAAKAGLQKEDIIVAVDGEKITDVGDLRKYLYSEHSIGDEVTIEVNRGGEMQKVDLTLTSNEQQ</sequence>
<evidence type="ECO:0000256" key="2">
    <source>
        <dbReference type="ARBA" id="ARBA00022670"/>
    </source>
</evidence>
<dbReference type="PANTHER" id="PTHR43343:SF3">
    <property type="entry name" value="PROTEASE DO-LIKE 8, CHLOROPLASTIC"/>
    <property type="match status" value="1"/>
</dbReference>
<feature type="compositionally biased region" description="Basic and acidic residues" evidence="5">
    <location>
        <begin position="1"/>
        <end position="15"/>
    </location>
</feature>
<dbReference type="Gene3D" id="2.30.42.10">
    <property type="match status" value="1"/>
</dbReference>
<dbReference type="InterPro" id="IPR009003">
    <property type="entry name" value="Peptidase_S1_PA"/>
</dbReference>
<proteinExistence type="inferred from homology"/>
<feature type="region of interest" description="Disordered" evidence="5">
    <location>
        <begin position="91"/>
        <end position="110"/>
    </location>
</feature>
<dbReference type="SMART" id="SM00228">
    <property type="entry name" value="PDZ"/>
    <property type="match status" value="1"/>
</dbReference>
<dbReference type="InterPro" id="IPR001940">
    <property type="entry name" value="Peptidase_S1C"/>
</dbReference>
<comment type="caution">
    <text evidence="7">The sequence shown here is derived from an EMBL/GenBank/DDBJ whole genome shotgun (WGS) entry which is preliminary data.</text>
</comment>
<dbReference type="InterPro" id="IPR001478">
    <property type="entry name" value="PDZ"/>
</dbReference>
<evidence type="ECO:0000256" key="1">
    <source>
        <dbReference type="ARBA" id="ARBA00010541"/>
    </source>
</evidence>
<evidence type="ECO:0000256" key="3">
    <source>
        <dbReference type="ARBA" id="ARBA00022801"/>
    </source>
</evidence>
<evidence type="ECO:0000313" key="8">
    <source>
        <dbReference type="Proteomes" id="UP001500880"/>
    </source>
</evidence>
<dbReference type="PROSITE" id="PS50106">
    <property type="entry name" value="PDZ"/>
    <property type="match status" value="1"/>
</dbReference>
<evidence type="ECO:0000313" key="7">
    <source>
        <dbReference type="EMBL" id="GAA0488511.1"/>
    </source>
</evidence>
<protein>
    <submittedName>
        <fullName evidence="7">Serine protease Do-like protein HtrB</fullName>
    </submittedName>
</protein>
<dbReference type="SUPFAM" id="SSF50494">
    <property type="entry name" value="Trypsin-like serine proteases"/>
    <property type="match status" value="1"/>
</dbReference>
<feature type="compositionally biased region" description="Low complexity" evidence="5">
    <location>
        <begin position="93"/>
        <end position="107"/>
    </location>
</feature>
<keyword evidence="4" id="KW-0720">Serine protease</keyword>
<accession>A0ABN1B1T1</accession>
<dbReference type="Gene3D" id="2.40.10.10">
    <property type="entry name" value="Trypsin-like serine proteases"/>
    <property type="match status" value="2"/>
</dbReference>
<gene>
    <name evidence="7" type="primary">htrB</name>
    <name evidence="7" type="ORF">GCM10008986_12800</name>
</gene>
<dbReference type="EMBL" id="BAAADO010000002">
    <property type="protein sequence ID" value="GAA0488511.1"/>
    <property type="molecule type" value="Genomic_DNA"/>
</dbReference>
<name>A0ABN1B1T1_9BACI</name>
<dbReference type="InterPro" id="IPR051201">
    <property type="entry name" value="Chloro_Bact_Ser_Proteases"/>
</dbReference>